<name>V2XKP0_MONRO</name>
<accession>V2XKP0</accession>
<proteinExistence type="predicted"/>
<comment type="caution">
    <text evidence="1">The sequence shown here is derived from an EMBL/GenBank/DDBJ whole genome shotgun (WGS) entry which is preliminary data.</text>
</comment>
<reference evidence="1 2" key="1">
    <citation type="journal article" date="2014" name="BMC Genomics">
        <title>Genome and secretome analysis of the hemibiotrophic fungal pathogen, Moniliophthora roreri, which causes frosty pod rot disease of cacao: mechanisms of the biotrophic and necrotrophic phases.</title>
        <authorList>
            <person name="Meinhardt L.W."/>
            <person name="Costa G.G.L."/>
            <person name="Thomazella D.P.T."/>
            <person name="Teixeira P.J.P.L."/>
            <person name="Carazzolle M.F."/>
            <person name="Schuster S.C."/>
            <person name="Carlson J.E."/>
            <person name="Guiltinan M.J."/>
            <person name="Mieczkowski P."/>
            <person name="Farmer A."/>
            <person name="Ramaraj T."/>
            <person name="Crozier J."/>
            <person name="Davis R.E."/>
            <person name="Shao J."/>
            <person name="Melnick R.L."/>
            <person name="Pereira G.A.G."/>
            <person name="Bailey B.A."/>
        </authorList>
    </citation>
    <scope>NUCLEOTIDE SEQUENCE [LARGE SCALE GENOMIC DNA]</scope>
    <source>
        <strain evidence="1 2">MCA 2997</strain>
    </source>
</reference>
<evidence type="ECO:0000313" key="1">
    <source>
        <dbReference type="EMBL" id="ESK94292.1"/>
    </source>
</evidence>
<organism evidence="1 2">
    <name type="scientific">Moniliophthora roreri (strain MCA 2997)</name>
    <name type="common">Cocoa frosty pod rot fungus</name>
    <name type="synonym">Crinipellis roreri</name>
    <dbReference type="NCBI Taxonomy" id="1381753"/>
    <lineage>
        <taxon>Eukaryota</taxon>
        <taxon>Fungi</taxon>
        <taxon>Dikarya</taxon>
        <taxon>Basidiomycota</taxon>
        <taxon>Agaricomycotina</taxon>
        <taxon>Agaricomycetes</taxon>
        <taxon>Agaricomycetidae</taxon>
        <taxon>Agaricales</taxon>
        <taxon>Marasmiineae</taxon>
        <taxon>Marasmiaceae</taxon>
        <taxon>Moniliophthora</taxon>
    </lineage>
</organism>
<dbReference type="EMBL" id="AWSO01000147">
    <property type="protein sequence ID" value="ESK94292.1"/>
    <property type="molecule type" value="Genomic_DNA"/>
</dbReference>
<sequence length="73" mass="8211">MAHWLVPPADASDDDPKPEGIIWEEHVWGDSGIELQDAFVLMVSQGTNRSISLARHQVCVHLRIGGSWWFDEA</sequence>
<evidence type="ECO:0000313" key="2">
    <source>
        <dbReference type="Proteomes" id="UP000017559"/>
    </source>
</evidence>
<dbReference type="AlphaFoldDB" id="V2XKP0"/>
<gene>
    <name evidence="1" type="ORF">Moror_8277</name>
</gene>
<dbReference type="HOGENOM" id="CLU_2705360_0_0_1"/>
<keyword evidence="2" id="KW-1185">Reference proteome</keyword>
<protein>
    <submittedName>
        <fullName evidence="1">Uncharacterized protein</fullName>
    </submittedName>
</protein>
<dbReference type="KEGG" id="mrr:Moror_8277"/>
<dbReference type="Proteomes" id="UP000017559">
    <property type="component" value="Unassembled WGS sequence"/>
</dbReference>